<dbReference type="InterPro" id="IPR003593">
    <property type="entry name" value="AAA+_ATPase"/>
</dbReference>
<evidence type="ECO:0000313" key="4">
    <source>
        <dbReference type="EMBL" id="GGD38517.1"/>
    </source>
</evidence>
<dbReference type="CDD" id="cd03215">
    <property type="entry name" value="ABC_Carb_Monos_II"/>
    <property type="match status" value="1"/>
</dbReference>
<proteinExistence type="predicted"/>
<dbReference type="EMBL" id="BMGI01000003">
    <property type="protein sequence ID" value="GGD38517.1"/>
    <property type="molecule type" value="Genomic_DNA"/>
</dbReference>
<dbReference type="SUPFAM" id="SSF52540">
    <property type="entry name" value="P-loop containing nucleoside triphosphate hydrolases"/>
    <property type="match status" value="2"/>
</dbReference>
<dbReference type="Gene3D" id="3.40.50.300">
    <property type="entry name" value="P-loop containing nucleotide triphosphate hydrolases"/>
    <property type="match status" value="2"/>
</dbReference>
<dbReference type="Pfam" id="PF00005">
    <property type="entry name" value="ABC_tran"/>
    <property type="match status" value="2"/>
</dbReference>
<dbReference type="InterPro" id="IPR027417">
    <property type="entry name" value="P-loop_NTPase"/>
</dbReference>
<dbReference type="InterPro" id="IPR050107">
    <property type="entry name" value="ABC_carbohydrate_import_ATPase"/>
</dbReference>
<protein>
    <submittedName>
        <fullName evidence="4">ABC transporter</fullName>
    </submittedName>
</protein>
<dbReference type="PROSITE" id="PS00211">
    <property type="entry name" value="ABC_TRANSPORTER_1"/>
    <property type="match status" value="1"/>
</dbReference>
<keyword evidence="5" id="KW-1185">Reference proteome</keyword>
<sequence length="507" mass="54797">MDVELRGITKRFGAVVANDNVNMVIRGGEVLGLLGENGAGKSTMMNILSGLYSPDEGEILIDGKPVSFDGPGDGIAAGIGMVHQHFMLVPVFTVAENVVLGVEPTKRLGYLDLKKARAQVDEINKKYGLHVPADALIEDLPVGIQQRVEILKVLFREADVLILDEPTAVLTPQEVEDFFSIVRSLKEAGKAIVFITHKLHEILAISDRINVLRQGRITGEGVPESLDEAKLAEMMVGRPVSFTVDKTEANPGRAMLEMTDVIMLDDADERLLDKVSLTVHSGEVVGVAGVQGNGQTELVEAITGLERVASGKIIFDGEDITHASVRERHSRGMAHIPEDRHRDGMISTFTIAENMVLNSYYEPAFARGMAIDWASVQKTAAKYCVDFDVRTPSVFLPAGNLSGGNQQKMVVARELERQTKLVIASQPTRGLDVGSIEYIHARLIEARDEGDGVLIVSSELDEIMGLADRILVMFDGRIVAEFDNTGGKADRNAVGLAMAGAHEGAAA</sequence>
<evidence type="ECO:0000256" key="2">
    <source>
        <dbReference type="ARBA" id="ARBA00022840"/>
    </source>
</evidence>
<dbReference type="InterPro" id="IPR003439">
    <property type="entry name" value="ABC_transporter-like_ATP-bd"/>
</dbReference>
<accession>A0ABQ1QQH3</accession>
<feature type="domain" description="ABC transporter" evidence="3">
    <location>
        <begin position="3"/>
        <end position="239"/>
    </location>
</feature>
<feature type="domain" description="ABC transporter" evidence="3">
    <location>
        <begin position="256"/>
        <end position="500"/>
    </location>
</feature>
<dbReference type="CDD" id="cd03216">
    <property type="entry name" value="ABC_Carb_Monos_I"/>
    <property type="match status" value="1"/>
</dbReference>
<dbReference type="RefSeq" id="WP_188527785.1">
    <property type="nucleotide sequence ID" value="NZ_BMGI01000003.1"/>
</dbReference>
<dbReference type="PROSITE" id="PS50893">
    <property type="entry name" value="ABC_TRANSPORTER_2"/>
    <property type="match status" value="2"/>
</dbReference>
<dbReference type="PANTHER" id="PTHR43790:SF4">
    <property type="entry name" value="GUANOSINE IMPORT ATP-BINDING PROTEIN NUPO"/>
    <property type="match status" value="1"/>
</dbReference>
<reference evidence="5" key="1">
    <citation type="journal article" date="2019" name="Int. J. Syst. Evol. Microbiol.">
        <title>The Global Catalogue of Microorganisms (GCM) 10K type strain sequencing project: providing services to taxonomists for standard genome sequencing and annotation.</title>
        <authorList>
            <consortium name="The Broad Institute Genomics Platform"/>
            <consortium name="The Broad Institute Genome Sequencing Center for Infectious Disease"/>
            <person name="Wu L."/>
            <person name="Ma J."/>
        </authorList>
    </citation>
    <scope>NUCLEOTIDE SEQUENCE [LARGE SCALE GENOMIC DNA]</scope>
    <source>
        <strain evidence="5">CGMCC 1.12922</strain>
    </source>
</reference>
<keyword evidence="1" id="KW-0547">Nucleotide-binding</keyword>
<keyword evidence="2" id="KW-0067">ATP-binding</keyword>
<dbReference type="Proteomes" id="UP000617355">
    <property type="component" value="Unassembled WGS sequence"/>
</dbReference>
<evidence type="ECO:0000256" key="1">
    <source>
        <dbReference type="ARBA" id="ARBA00022741"/>
    </source>
</evidence>
<evidence type="ECO:0000313" key="5">
    <source>
        <dbReference type="Proteomes" id="UP000617355"/>
    </source>
</evidence>
<dbReference type="SMART" id="SM00382">
    <property type="entry name" value="AAA"/>
    <property type="match status" value="2"/>
</dbReference>
<evidence type="ECO:0000259" key="3">
    <source>
        <dbReference type="PROSITE" id="PS50893"/>
    </source>
</evidence>
<dbReference type="PANTHER" id="PTHR43790">
    <property type="entry name" value="CARBOHYDRATE TRANSPORT ATP-BINDING PROTEIN MG119-RELATED"/>
    <property type="match status" value="1"/>
</dbReference>
<gene>
    <name evidence="4" type="ORF">GCM10011358_22930</name>
</gene>
<name>A0ABQ1QQH3_9RHOB</name>
<dbReference type="InterPro" id="IPR017871">
    <property type="entry name" value="ABC_transporter-like_CS"/>
</dbReference>
<organism evidence="4 5">
    <name type="scientific">Sinisalibacter lacisalsi</name>
    <dbReference type="NCBI Taxonomy" id="1526570"/>
    <lineage>
        <taxon>Bacteria</taxon>
        <taxon>Pseudomonadati</taxon>
        <taxon>Pseudomonadota</taxon>
        <taxon>Alphaproteobacteria</taxon>
        <taxon>Rhodobacterales</taxon>
        <taxon>Roseobacteraceae</taxon>
        <taxon>Sinisalibacter</taxon>
    </lineage>
</organism>
<comment type="caution">
    <text evidence="4">The sequence shown here is derived from an EMBL/GenBank/DDBJ whole genome shotgun (WGS) entry which is preliminary data.</text>
</comment>